<evidence type="ECO:0000256" key="2">
    <source>
        <dbReference type="ARBA" id="ARBA00022475"/>
    </source>
</evidence>
<evidence type="ECO:0000259" key="8">
    <source>
        <dbReference type="Pfam" id="PF06738"/>
    </source>
</evidence>
<keyword evidence="10" id="KW-1185">Reference proteome</keyword>
<dbReference type="GO" id="GO:0005886">
    <property type="term" value="C:plasma membrane"/>
    <property type="evidence" value="ECO:0007669"/>
    <property type="project" value="UniProtKB-SubCell"/>
</dbReference>
<dbReference type="PANTHER" id="PTHR34390:SF2">
    <property type="entry name" value="SUCCINATE TRANSPORTER SUBUNIT YJJP-RELATED"/>
    <property type="match status" value="1"/>
</dbReference>
<gene>
    <name evidence="9" type="ORF">SAMN02910377_01116</name>
</gene>
<feature type="transmembrane region" description="Helical" evidence="7">
    <location>
        <begin position="192"/>
        <end position="210"/>
    </location>
</feature>
<reference evidence="10" key="1">
    <citation type="submission" date="2016-10" db="EMBL/GenBank/DDBJ databases">
        <authorList>
            <person name="Varghese N."/>
        </authorList>
    </citation>
    <scope>NUCLEOTIDE SEQUENCE [LARGE SCALE GENOMIC DNA]</scope>
    <source>
        <strain evidence="10">ACV-9</strain>
    </source>
</reference>
<feature type="domain" description="Threonine/serine exporter-like N-terminal" evidence="8">
    <location>
        <begin position="10"/>
        <end position="248"/>
    </location>
</feature>
<dbReference type="Proteomes" id="UP000182321">
    <property type="component" value="Unassembled WGS sequence"/>
</dbReference>
<proteinExistence type="inferred from homology"/>
<dbReference type="Pfam" id="PF06738">
    <property type="entry name" value="ThrE"/>
    <property type="match status" value="1"/>
</dbReference>
<dbReference type="RefSeq" id="WP_044935885.1">
    <property type="nucleotide sequence ID" value="NZ_FNZX01000006.1"/>
</dbReference>
<dbReference type="InterPro" id="IPR010619">
    <property type="entry name" value="ThrE-like_N"/>
</dbReference>
<evidence type="ECO:0000256" key="6">
    <source>
        <dbReference type="ARBA" id="ARBA00034125"/>
    </source>
</evidence>
<organism evidence="9 10">
    <name type="scientific">Pseudobutyrivibrio ruminis</name>
    <dbReference type="NCBI Taxonomy" id="46206"/>
    <lineage>
        <taxon>Bacteria</taxon>
        <taxon>Bacillati</taxon>
        <taxon>Bacillota</taxon>
        <taxon>Clostridia</taxon>
        <taxon>Lachnospirales</taxon>
        <taxon>Lachnospiraceae</taxon>
        <taxon>Pseudobutyrivibrio</taxon>
    </lineage>
</organism>
<keyword evidence="5 7" id="KW-0472">Membrane</keyword>
<dbReference type="GO" id="GO:0015744">
    <property type="term" value="P:succinate transport"/>
    <property type="evidence" value="ECO:0007669"/>
    <property type="project" value="TreeGrafter"/>
</dbReference>
<comment type="subcellular location">
    <subcellularLocation>
        <location evidence="1">Cell membrane</location>
        <topology evidence="1">Multi-pass membrane protein</topology>
    </subcellularLocation>
</comment>
<evidence type="ECO:0000313" key="9">
    <source>
        <dbReference type="EMBL" id="SEK53245.1"/>
    </source>
</evidence>
<dbReference type="GO" id="GO:0022857">
    <property type="term" value="F:transmembrane transporter activity"/>
    <property type="evidence" value="ECO:0007669"/>
    <property type="project" value="InterPro"/>
</dbReference>
<evidence type="ECO:0000256" key="4">
    <source>
        <dbReference type="ARBA" id="ARBA00022989"/>
    </source>
</evidence>
<protein>
    <submittedName>
        <fullName evidence="9">Uncharacterized membrane protein YjjP, DUF1212 family</fullName>
    </submittedName>
</protein>
<feature type="transmembrane region" description="Helical" evidence="7">
    <location>
        <begin position="138"/>
        <end position="155"/>
    </location>
</feature>
<keyword evidence="3 7" id="KW-0812">Transmembrane</keyword>
<dbReference type="EMBL" id="FNZX01000006">
    <property type="protein sequence ID" value="SEK53245.1"/>
    <property type="molecule type" value="Genomic_DNA"/>
</dbReference>
<dbReference type="PANTHER" id="PTHR34390">
    <property type="entry name" value="UPF0442 PROTEIN YJJB-RELATED"/>
    <property type="match status" value="1"/>
</dbReference>
<feature type="transmembrane region" description="Helical" evidence="7">
    <location>
        <begin position="231"/>
        <end position="252"/>
    </location>
</feature>
<evidence type="ECO:0000256" key="1">
    <source>
        <dbReference type="ARBA" id="ARBA00004651"/>
    </source>
</evidence>
<evidence type="ECO:0000256" key="7">
    <source>
        <dbReference type="SAM" id="Phobius"/>
    </source>
</evidence>
<evidence type="ECO:0000256" key="5">
    <source>
        <dbReference type="ARBA" id="ARBA00023136"/>
    </source>
</evidence>
<name>A0A1H7HYD9_9FIRM</name>
<comment type="similarity">
    <text evidence="6">Belongs to the ThrE exporter (TC 2.A.79) family.</text>
</comment>
<keyword evidence="4 7" id="KW-1133">Transmembrane helix</keyword>
<dbReference type="AlphaFoldDB" id="A0A1H7HYD9"/>
<dbReference type="InterPro" id="IPR050539">
    <property type="entry name" value="ThrE_Dicarb/AminoAcid_Exp"/>
</dbReference>
<keyword evidence="2" id="KW-1003">Cell membrane</keyword>
<feature type="transmembrane region" description="Helical" evidence="7">
    <location>
        <begin position="167"/>
        <end position="186"/>
    </location>
</feature>
<sequence>MSDTKKVLSFAVELGDILLRNGAEVYRVEDSVLAILNSYDITDCDVYVLSNGIFASADEVTEHASSMIRHVPMYPTHLGRIAGLNALCREVCSKEITLDEAWAKLEECKRIPSYNFPMLIIATAIGCGGFSYLYGGTVLDALIACIVGAVLRLFLHFEARMGNSKTITNVLASMVISLTAILFYAVGLPVHYDKIIIGAIMPLVPGIPLTNSIRDFINSDYLSGSIRLIDALLTAFCIAVGVGVVITFAHFIGGGAYI</sequence>
<evidence type="ECO:0000256" key="3">
    <source>
        <dbReference type="ARBA" id="ARBA00022692"/>
    </source>
</evidence>
<evidence type="ECO:0000313" key="10">
    <source>
        <dbReference type="Proteomes" id="UP000182321"/>
    </source>
</evidence>
<accession>A0A1H7HYD9</accession>